<accession>A0ABW0ENT8</accession>
<evidence type="ECO:0000256" key="1">
    <source>
        <dbReference type="SAM" id="MobiDB-lite"/>
    </source>
</evidence>
<comment type="caution">
    <text evidence="3">The sequence shown here is derived from an EMBL/GenBank/DDBJ whole genome shotgun (WGS) entry which is preliminary data.</text>
</comment>
<keyword evidence="2" id="KW-0812">Transmembrane</keyword>
<dbReference type="Pfam" id="PF09826">
    <property type="entry name" value="Beta_propel"/>
    <property type="match status" value="1"/>
</dbReference>
<evidence type="ECO:0000256" key="2">
    <source>
        <dbReference type="SAM" id="Phobius"/>
    </source>
</evidence>
<dbReference type="InterPro" id="IPR019198">
    <property type="entry name" value="Beta_propeller_containing"/>
</dbReference>
<name>A0ABW0ENT8_9PSEU</name>
<keyword evidence="4" id="KW-1185">Reference proteome</keyword>
<reference evidence="4" key="1">
    <citation type="journal article" date="2019" name="Int. J. Syst. Evol. Microbiol.">
        <title>The Global Catalogue of Microorganisms (GCM) 10K type strain sequencing project: providing services to taxonomists for standard genome sequencing and annotation.</title>
        <authorList>
            <consortium name="The Broad Institute Genomics Platform"/>
            <consortium name="The Broad Institute Genome Sequencing Center for Infectious Disease"/>
            <person name="Wu L."/>
            <person name="Ma J."/>
        </authorList>
    </citation>
    <scope>NUCLEOTIDE SEQUENCE [LARGE SCALE GENOMIC DNA]</scope>
    <source>
        <strain evidence="4">CCUG 59778</strain>
    </source>
</reference>
<evidence type="ECO:0000313" key="3">
    <source>
        <dbReference type="EMBL" id="MFC5287968.1"/>
    </source>
</evidence>
<dbReference type="SUPFAM" id="SSF82171">
    <property type="entry name" value="DPP6 N-terminal domain-like"/>
    <property type="match status" value="1"/>
</dbReference>
<feature type="transmembrane region" description="Helical" evidence="2">
    <location>
        <begin position="12"/>
        <end position="32"/>
    </location>
</feature>
<dbReference type="EMBL" id="JBHSKF010000005">
    <property type="protein sequence ID" value="MFC5287968.1"/>
    <property type="molecule type" value="Genomic_DNA"/>
</dbReference>
<sequence>MRTQPRRWPSIGTATTAIAALGAVVIGAAWYAGATDADPTPTAPVALGGALRLVAYDSCDTALADLKRAALSKVGPWGLHGSPQFARGAMSAQEDSAGAGADQGFSKTNNHEAAADEPDVVKTDGKRIVSVVDGVLRVVDVESKTMATPLTLPGHASSVLIAGERALVSYSPQPRTDTREPVEKSGLALIDLSTSRVLRTLTVDGSHLDARMVGTLARVVVRSAPRLEFTYPTDGVGEARAKSQNRRAVERSTIEDWLPNYELSPGGSGHLDCTSLSRPSGYTGTSLLSILTVDLTADLTAKDSLSIAADGDTVYGNGPSLYVADDRTPRWGVAFTSDTAMPVPSGPAKTEIHQFDVSAPGKPAYLASGVVDGWLLNQYSLSEHQGNLRVATTTGAPACCGPADSSQPPTESAVSVLERRDRALTQIGRVGGLGKNEQIYSVRYMGDLAYVVTFRRTDPLYTIDLSDPTNPEVTGELKITGFSAYLHPLANGRLLGVGQEATTDGRATGVQVSLFDVTGDAPTRVAQYHQENTYSAVEHDPHAFLYYAEENLVVMPVSDYNGKSAALLLTVTDSSITELARISTPGPQGEMTRALIAGGSLWTISYSGIQANDLTTRTQQAWLPFAN</sequence>
<dbReference type="RefSeq" id="WP_378247465.1">
    <property type="nucleotide sequence ID" value="NZ_JBHSKF010000005.1"/>
</dbReference>
<organism evidence="3 4">
    <name type="scientific">Actinokineospora guangxiensis</name>
    <dbReference type="NCBI Taxonomy" id="1490288"/>
    <lineage>
        <taxon>Bacteria</taxon>
        <taxon>Bacillati</taxon>
        <taxon>Actinomycetota</taxon>
        <taxon>Actinomycetes</taxon>
        <taxon>Pseudonocardiales</taxon>
        <taxon>Pseudonocardiaceae</taxon>
        <taxon>Actinokineospora</taxon>
    </lineage>
</organism>
<dbReference type="Proteomes" id="UP001596157">
    <property type="component" value="Unassembled WGS sequence"/>
</dbReference>
<keyword evidence="2" id="KW-0472">Membrane</keyword>
<protein>
    <submittedName>
        <fullName evidence="3">Beta-propeller domain-containing protein</fullName>
    </submittedName>
</protein>
<proteinExistence type="predicted"/>
<evidence type="ECO:0000313" key="4">
    <source>
        <dbReference type="Proteomes" id="UP001596157"/>
    </source>
</evidence>
<feature type="region of interest" description="Disordered" evidence="1">
    <location>
        <begin position="87"/>
        <end position="115"/>
    </location>
</feature>
<keyword evidence="2" id="KW-1133">Transmembrane helix</keyword>
<gene>
    <name evidence="3" type="ORF">ACFPM7_12980</name>
</gene>